<comment type="caution">
    <text evidence="1">The sequence shown here is derived from an EMBL/GenBank/DDBJ whole genome shotgun (WGS) entry which is preliminary data.</text>
</comment>
<dbReference type="Proteomes" id="UP001162131">
    <property type="component" value="Unassembled WGS sequence"/>
</dbReference>
<protein>
    <submittedName>
        <fullName evidence="1">Uncharacterized protein</fullName>
    </submittedName>
</protein>
<dbReference type="AlphaFoldDB" id="A0AAU9JKB1"/>
<name>A0AAU9JKB1_9CILI</name>
<proteinExistence type="predicted"/>
<keyword evidence="2" id="KW-1185">Reference proteome</keyword>
<reference evidence="1" key="1">
    <citation type="submission" date="2021-09" db="EMBL/GenBank/DDBJ databases">
        <authorList>
            <consortium name="AG Swart"/>
            <person name="Singh M."/>
            <person name="Singh A."/>
            <person name="Seah K."/>
            <person name="Emmerich C."/>
        </authorList>
    </citation>
    <scope>NUCLEOTIDE SEQUENCE</scope>
    <source>
        <strain evidence="1">ATCC30299</strain>
    </source>
</reference>
<accession>A0AAU9JKB1</accession>
<gene>
    <name evidence="1" type="ORF">BSTOLATCC_MIC36356</name>
</gene>
<organism evidence="1 2">
    <name type="scientific">Blepharisma stoltei</name>
    <dbReference type="NCBI Taxonomy" id="1481888"/>
    <lineage>
        <taxon>Eukaryota</taxon>
        <taxon>Sar</taxon>
        <taxon>Alveolata</taxon>
        <taxon>Ciliophora</taxon>
        <taxon>Postciliodesmatophora</taxon>
        <taxon>Heterotrichea</taxon>
        <taxon>Heterotrichida</taxon>
        <taxon>Blepharismidae</taxon>
        <taxon>Blepharisma</taxon>
    </lineage>
</organism>
<evidence type="ECO:0000313" key="2">
    <source>
        <dbReference type="Proteomes" id="UP001162131"/>
    </source>
</evidence>
<dbReference type="EMBL" id="CAJZBQ010000036">
    <property type="protein sequence ID" value="CAG9324570.1"/>
    <property type="molecule type" value="Genomic_DNA"/>
</dbReference>
<evidence type="ECO:0000313" key="1">
    <source>
        <dbReference type="EMBL" id="CAG9324570.1"/>
    </source>
</evidence>
<sequence length="82" mass="9128">MGTCMSSKKTPRIAKAKSEKSQAAIVKQKREILVKKVKNAPILTLEINELYLKRKKSNVHSSACSDTEGNADLMKLNTTCYN</sequence>